<reference evidence="3 4" key="1">
    <citation type="submission" date="2020-04" db="EMBL/GenBank/DDBJ databases">
        <title>Perkinsus chesapeaki whole genome sequence.</title>
        <authorList>
            <person name="Bogema D.R."/>
        </authorList>
    </citation>
    <scope>NUCLEOTIDE SEQUENCE [LARGE SCALE GENOMIC DNA]</scope>
    <source>
        <strain evidence="3">ATCC PRA-425</strain>
    </source>
</reference>
<keyword evidence="1" id="KW-0479">Metal-binding</keyword>
<keyword evidence="1" id="KW-0862">Zinc</keyword>
<dbReference type="GO" id="GO:0008270">
    <property type="term" value="F:zinc ion binding"/>
    <property type="evidence" value="ECO:0007669"/>
    <property type="project" value="UniProtKB-KW"/>
</dbReference>
<evidence type="ECO:0000313" key="4">
    <source>
        <dbReference type="Proteomes" id="UP000591131"/>
    </source>
</evidence>
<organism evidence="3 4">
    <name type="scientific">Perkinsus chesapeaki</name>
    <name type="common">Clam parasite</name>
    <name type="synonym">Perkinsus andrewsi</name>
    <dbReference type="NCBI Taxonomy" id="330153"/>
    <lineage>
        <taxon>Eukaryota</taxon>
        <taxon>Sar</taxon>
        <taxon>Alveolata</taxon>
        <taxon>Perkinsozoa</taxon>
        <taxon>Perkinsea</taxon>
        <taxon>Perkinsida</taxon>
        <taxon>Perkinsidae</taxon>
        <taxon>Perkinsus</taxon>
    </lineage>
</organism>
<dbReference type="OrthoDB" id="3863715at2759"/>
<dbReference type="SUPFAM" id="SSF57756">
    <property type="entry name" value="Retrovirus zinc finger-like domains"/>
    <property type="match status" value="1"/>
</dbReference>
<evidence type="ECO:0000313" key="3">
    <source>
        <dbReference type="EMBL" id="KAF4648174.1"/>
    </source>
</evidence>
<protein>
    <recommendedName>
        <fullName evidence="2">CCHC-type domain-containing protein</fullName>
    </recommendedName>
</protein>
<feature type="non-terminal residue" evidence="3">
    <location>
        <position position="1"/>
    </location>
</feature>
<dbReference type="AlphaFoldDB" id="A0A7J6KMM2"/>
<accession>A0A7J6KMM2</accession>
<dbReference type="InterPro" id="IPR001878">
    <property type="entry name" value="Znf_CCHC"/>
</dbReference>
<dbReference type="Gene3D" id="4.10.60.10">
    <property type="entry name" value="Zinc finger, CCHC-type"/>
    <property type="match status" value="1"/>
</dbReference>
<dbReference type="Proteomes" id="UP000591131">
    <property type="component" value="Unassembled WGS sequence"/>
</dbReference>
<gene>
    <name evidence="3" type="ORF">FOL47_003634</name>
</gene>
<dbReference type="InterPro" id="IPR036875">
    <property type="entry name" value="Znf_CCHC_sf"/>
</dbReference>
<name>A0A7J6KMM2_PERCH</name>
<keyword evidence="1" id="KW-0863">Zinc-finger</keyword>
<dbReference type="PROSITE" id="PS50158">
    <property type="entry name" value="ZF_CCHC"/>
    <property type="match status" value="1"/>
</dbReference>
<keyword evidence="4" id="KW-1185">Reference proteome</keyword>
<dbReference type="EMBL" id="JAAPAO010002139">
    <property type="protein sequence ID" value="KAF4648174.1"/>
    <property type="molecule type" value="Genomic_DNA"/>
</dbReference>
<evidence type="ECO:0000259" key="2">
    <source>
        <dbReference type="PROSITE" id="PS50158"/>
    </source>
</evidence>
<comment type="caution">
    <text evidence="3">The sequence shown here is derived from an EMBL/GenBank/DDBJ whole genome shotgun (WGS) entry which is preliminary data.</text>
</comment>
<dbReference type="GO" id="GO:0003676">
    <property type="term" value="F:nucleic acid binding"/>
    <property type="evidence" value="ECO:0007669"/>
    <property type="project" value="InterPro"/>
</dbReference>
<dbReference type="SMART" id="SM00343">
    <property type="entry name" value="ZnF_C2HC"/>
    <property type="match status" value="1"/>
</dbReference>
<proteinExistence type="predicted"/>
<sequence length="328" mass="36592">GHAKDMTVNQAVNNARSYNSLLDIIAAGLKSSSSAESSGDVRPSSRYEDVRVSIQMPERYNGTTDLGSWLRRYENTANSAGWDSRTKAERLGTYLSDDYYESWDEYATKTDFAEDCKILLNVLARCPTDATLEKFQQLTWNGETNLAVFLARAKRVLNDYNKKLPEDRQLSRPSMDEMILDKLIAMVPGAAKAELRRQRPSRIEDMVNIVSDYAPEAGVATSSLQQLEKRLDSKLQKVLAAVSTSSSETDKVTKLQQQVQALQHRNGNNYGNGNNGNGRTYRRKCGICLGSHLTKDCPLKQFDTGCYLCGDSSHIARSCPKSLLNKSH</sequence>
<evidence type="ECO:0000256" key="1">
    <source>
        <dbReference type="PROSITE-ProRule" id="PRU00047"/>
    </source>
</evidence>
<feature type="non-terminal residue" evidence="3">
    <location>
        <position position="328"/>
    </location>
</feature>
<feature type="domain" description="CCHC-type" evidence="2">
    <location>
        <begin position="306"/>
        <end position="321"/>
    </location>
</feature>